<proteinExistence type="predicted"/>
<dbReference type="Gene3D" id="3.40.30.10">
    <property type="entry name" value="Glutaredoxin"/>
    <property type="match status" value="1"/>
</dbReference>
<dbReference type="EMBL" id="VDCI01000004">
    <property type="protein sequence ID" value="TNJ36611.1"/>
    <property type="molecule type" value="Genomic_DNA"/>
</dbReference>
<reference evidence="1 2" key="1">
    <citation type="submission" date="2019-05" db="EMBL/GenBank/DDBJ databases">
        <title>Draft Whole-Genome sequence of the green sulfur bacterium Prosthecochloris vibrioformis DSM 260.</title>
        <authorList>
            <person name="Meyer T.E."/>
            <person name="Kyndt J.A."/>
        </authorList>
    </citation>
    <scope>NUCLEOTIDE SEQUENCE [LARGE SCALE GENOMIC DNA]</scope>
    <source>
        <strain evidence="1 2">DSM 260</strain>
    </source>
</reference>
<dbReference type="PANTHER" id="PTHR33558:SF1">
    <property type="entry name" value="GLUTAREDOXIN-LIKE PROTEIN C5ORF63 HOMOLOG"/>
    <property type="match status" value="1"/>
</dbReference>
<dbReference type="PANTHER" id="PTHR33558">
    <property type="entry name" value="GLUTAREDOXIN-LIKE PROTEIN C5ORF63 HOMOLOG"/>
    <property type="match status" value="1"/>
</dbReference>
<dbReference type="InterPro" id="IPR008554">
    <property type="entry name" value="Glutaredoxin-like"/>
</dbReference>
<gene>
    <name evidence="1" type="ORF">FGF68_05955</name>
</gene>
<protein>
    <submittedName>
        <fullName evidence="1">Glutaredoxin family protein</fullName>
    </submittedName>
</protein>
<dbReference type="RefSeq" id="WP_083188223.1">
    <property type="nucleotide sequence ID" value="NZ_VDCI01000004.1"/>
</dbReference>
<dbReference type="Proteomes" id="UP000309544">
    <property type="component" value="Unassembled WGS sequence"/>
</dbReference>
<accession>A0A5C4S1H8</accession>
<dbReference type="SUPFAM" id="SSF52833">
    <property type="entry name" value="Thioredoxin-like"/>
    <property type="match status" value="1"/>
</dbReference>
<sequence length="80" mass="9643">MRVTVYGKPGCHLCEEVMPVIERLRGEYGFVLEEIDVTRDAELQERYRYQIPVICVDGREAFRYRVDEQEFMRLLDEARR</sequence>
<keyword evidence="2" id="KW-1185">Reference proteome</keyword>
<organism evidence="1 2">
    <name type="scientific">Prosthecochloris vibrioformis</name>
    <name type="common">Chlorobium vibrioforme</name>
    <dbReference type="NCBI Taxonomy" id="1098"/>
    <lineage>
        <taxon>Bacteria</taxon>
        <taxon>Pseudomonadati</taxon>
        <taxon>Chlorobiota</taxon>
        <taxon>Chlorobiia</taxon>
        <taxon>Chlorobiales</taxon>
        <taxon>Chlorobiaceae</taxon>
        <taxon>Prosthecochloris</taxon>
    </lineage>
</organism>
<comment type="caution">
    <text evidence="1">The sequence shown here is derived from an EMBL/GenBank/DDBJ whole genome shotgun (WGS) entry which is preliminary data.</text>
</comment>
<dbReference type="AlphaFoldDB" id="A0A5C4S1H8"/>
<dbReference type="InterPro" id="IPR052565">
    <property type="entry name" value="Glutaredoxin-like_YDR286C"/>
</dbReference>
<dbReference type="Pfam" id="PF05768">
    <property type="entry name" value="Glrx-like"/>
    <property type="match status" value="1"/>
</dbReference>
<evidence type="ECO:0000313" key="2">
    <source>
        <dbReference type="Proteomes" id="UP000309544"/>
    </source>
</evidence>
<evidence type="ECO:0000313" key="1">
    <source>
        <dbReference type="EMBL" id="TNJ36611.1"/>
    </source>
</evidence>
<dbReference type="InterPro" id="IPR036249">
    <property type="entry name" value="Thioredoxin-like_sf"/>
</dbReference>
<name>A0A5C4S1H8_PROVB</name>